<dbReference type="ExpressionAtlas" id="A0A5S9YD20">
    <property type="expression patterns" value="baseline and differential"/>
</dbReference>
<name>A0A5S9YD20_ARATH</name>
<evidence type="ECO:0000313" key="2">
    <source>
        <dbReference type="Proteomes" id="UP000434276"/>
    </source>
</evidence>
<dbReference type="OrthoDB" id="1094467at2759"/>
<organism evidence="1 2">
    <name type="scientific">Arabidopsis thaliana</name>
    <name type="common">Mouse-ear cress</name>
    <dbReference type="NCBI Taxonomy" id="3702"/>
    <lineage>
        <taxon>Eukaryota</taxon>
        <taxon>Viridiplantae</taxon>
        <taxon>Streptophyta</taxon>
        <taxon>Embryophyta</taxon>
        <taxon>Tracheophyta</taxon>
        <taxon>Spermatophyta</taxon>
        <taxon>Magnoliopsida</taxon>
        <taxon>eudicotyledons</taxon>
        <taxon>Gunneridae</taxon>
        <taxon>Pentapetalae</taxon>
        <taxon>rosids</taxon>
        <taxon>malvids</taxon>
        <taxon>Brassicales</taxon>
        <taxon>Brassicaceae</taxon>
        <taxon>Camelineae</taxon>
        <taxon>Arabidopsis</taxon>
    </lineage>
</organism>
<reference evidence="1 2" key="1">
    <citation type="submission" date="2019-12" db="EMBL/GenBank/DDBJ databases">
        <authorList>
            <person name="Jiao W.-B."/>
            <person name="Schneeberger K."/>
        </authorList>
    </citation>
    <scope>NUCLEOTIDE SEQUENCE [LARGE SCALE GENOMIC DNA]</scope>
    <source>
        <strain evidence="2">cv. C24</strain>
    </source>
</reference>
<accession>A0A5S9YD20</accession>
<dbReference type="EMBL" id="CACSHJ010000096">
    <property type="protein sequence ID" value="CAA0409079.1"/>
    <property type="molecule type" value="Genomic_DNA"/>
</dbReference>
<sequence length="101" mass="11679">MIGGKIPESRVSASLPCFQASAEGLSRRKSLAEAGKRDIFYGEDDVADLMFREEEVEQDTVMRAYRSNEAMKSIQDTRRRQRRSKLINPNNKQCFLYLFIL</sequence>
<evidence type="ECO:0000313" key="1">
    <source>
        <dbReference type="EMBL" id="CAA0409079.1"/>
    </source>
</evidence>
<protein>
    <submittedName>
        <fullName evidence="1">Uncharacterized protein</fullName>
    </submittedName>
</protein>
<dbReference type="Proteomes" id="UP000434276">
    <property type="component" value="Unassembled WGS sequence"/>
</dbReference>
<gene>
    <name evidence="1" type="ORF">C24_LOCUS25213</name>
</gene>
<proteinExistence type="predicted"/>
<dbReference type="AlphaFoldDB" id="A0A5S9YD20"/>